<keyword evidence="8" id="KW-1133">Transmembrane helix</keyword>
<keyword evidence="9" id="KW-0732">Signal</keyword>
<dbReference type="InterPro" id="IPR019734">
    <property type="entry name" value="TPR_rpt"/>
</dbReference>
<dbReference type="Gene3D" id="1.25.40.10">
    <property type="entry name" value="Tetratricopeptide repeat domain"/>
    <property type="match status" value="2"/>
</dbReference>
<evidence type="ECO:0000256" key="3">
    <source>
        <dbReference type="ARBA" id="ARBA00022737"/>
    </source>
</evidence>
<organism evidence="11 12">
    <name type="scientific">Marivirga sericea</name>
    <dbReference type="NCBI Taxonomy" id="1028"/>
    <lineage>
        <taxon>Bacteria</taxon>
        <taxon>Pseudomonadati</taxon>
        <taxon>Bacteroidota</taxon>
        <taxon>Cytophagia</taxon>
        <taxon>Cytophagales</taxon>
        <taxon>Marivirgaceae</taxon>
        <taxon>Marivirga</taxon>
    </lineage>
</organism>
<feature type="transmembrane region" description="Helical" evidence="8">
    <location>
        <begin position="356"/>
        <end position="376"/>
    </location>
</feature>
<comment type="subcellular location">
    <subcellularLocation>
        <location evidence="1">Cytoplasm</location>
    </subcellularLocation>
</comment>
<keyword evidence="8" id="KW-0812">Transmembrane</keyword>
<evidence type="ECO:0000259" key="10">
    <source>
        <dbReference type="SMART" id="SM00331"/>
    </source>
</evidence>
<dbReference type="EMBL" id="FXAW01000008">
    <property type="protein sequence ID" value="SMG48576.1"/>
    <property type="molecule type" value="Genomic_DNA"/>
</dbReference>
<feature type="coiled-coil region" evidence="7">
    <location>
        <begin position="379"/>
        <end position="416"/>
    </location>
</feature>
<dbReference type="SMART" id="SM00028">
    <property type="entry name" value="TPR"/>
    <property type="match status" value="7"/>
</dbReference>
<keyword evidence="7" id="KW-0175">Coiled coil</keyword>
<dbReference type="InterPro" id="IPR036457">
    <property type="entry name" value="PPM-type-like_dom_sf"/>
</dbReference>
<keyword evidence="8" id="KW-0472">Membrane</keyword>
<feature type="repeat" description="TPR" evidence="6">
    <location>
        <begin position="119"/>
        <end position="152"/>
    </location>
</feature>
<reference evidence="12" key="1">
    <citation type="submission" date="2017-04" db="EMBL/GenBank/DDBJ databases">
        <authorList>
            <person name="Varghese N."/>
            <person name="Submissions S."/>
        </authorList>
    </citation>
    <scope>NUCLEOTIDE SEQUENCE [LARGE SCALE GENOMIC DNA]</scope>
    <source>
        <strain evidence="12">DSM 4125</strain>
    </source>
</reference>
<keyword evidence="2" id="KW-0963">Cytoplasm</keyword>
<evidence type="ECO:0000256" key="9">
    <source>
        <dbReference type="SAM" id="SignalP"/>
    </source>
</evidence>
<dbReference type="SUPFAM" id="SSF48452">
    <property type="entry name" value="TPR-like"/>
    <property type="match status" value="1"/>
</dbReference>
<dbReference type="InterPro" id="IPR051476">
    <property type="entry name" value="Bac_ResReg_Asp_Phosphatase"/>
</dbReference>
<protein>
    <submittedName>
        <fullName evidence="11">Serine phosphatase RsbU, regulator of sigma subunit</fullName>
    </submittedName>
</protein>
<keyword evidence="4 6" id="KW-0802">TPR repeat</keyword>
<evidence type="ECO:0000256" key="8">
    <source>
        <dbReference type="SAM" id="Phobius"/>
    </source>
</evidence>
<dbReference type="PROSITE" id="PS50005">
    <property type="entry name" value="TPR"/>
    <property type="match status" value="2"/>
</dbReference>
<dbReference type="RefSeq" id="WP_176223827.1">
    <property type="nucleotide sequence ID" value="NZ_FXAW01000008.1"/>
</dbReference>
<gene>
    <name evidence="11" type="ORF">SAMN05661096_03491</name>
</gene>
<evidence type="ECO:0000256" key="5">
    <source>
        <dbReference type="ARBA" id="ARBA00038253"/>
    </source>
</evidence>
<evidence type="ECO:0000256" key="1">
    <source>
        <dbReference type="ARBA" id="ARBA00004496"/>
    </source>
</evidence>
<proteinExistence type="inferred from homology"/>
<evidence type="ECO:0000313" key="12">
    <source>
        <dbReference type="Proteomes" id="UP000193804"/>
    </source>
</evidence>
<comment type="similarity">
    <text evidence="5">Belongs to the Rap family.</text>
</comment>
<feature type="chain" id="PRO_5012891749" evidence="9">
    <location>
        <begin position="20"/>
        <end position="680"/>
    </location>
</feature>
<dbReference type="InterPro" id="IPR001932">
    <property type="entry name" value="PPM-type_phosphatase-like_dom"/>
</dbReference>
<dbReference type="PANTHER" id="PTHR46630:SF1">
    <property type="entry name" value="TETRATRICOPEPTIDE REPEAT PROTEIN 29"/>
    <property type="match status" value="1"/>
</dbReference>
<dbReference type="PANTHER" id="PTHR46630">
    <property type="entry name" value="TETRATRICOPEPTIDE REPEAT PROTEIN 29"/>
    <property type="match status" value="1"/>
</dbReference>
<dbReference type="Pfam" id="PF13424">
    <property type="entry name" value="TPR_12"/>
    <property type="match status" value="2"/>
</dbReference>
<dbReference type="Pfam" id="PF07228">
    <property type="entry name" value="SpoIIE"/>
    <property type="match status" value="1"/>
</dbReference>
<evidence type="ECO:0000313" key="11">
    <source>
        <dbReference type="EMBL" id="SMG48576.1"/>
    </source>
</evidence>
<dbReference type="STRING" id="1028.SAMN05661096_03491"/>
<dbReference type="AlphaFoldDB" id="A0A1X7L3Y6"/>
<dbReference type="SMART" id="SM00331">
    <property type="entry name" value="PP2C_SIG"/>
    <property type="match status" value="1"/>
</dbReference>
<evidence type="ECO:0000256" key="2">
    <source>
        <dbReference type="ARBA" id="ARBA00022490"/>
    </source>
</evidence>
<feature type="domain" description="PPM-type phosphatase" evidence="10">
    <location>
        <begin position="454"/>
        <end position="678"/>
    </location>
</feature>
<keyword evidence="12" id="KW-1185">Reference proteome</keyword>
<keyword evidence="3" id="KW-0677">Repeat</keyword>
<evidence type="ECO:0000256" key="7">
    <source>
        <dbReference type="SAM" id="Coils"/>
    </source>
</evidence>
<evidence type="ECO:0000256" key="4">
    <source>
        <dbReference type="ARBA" id="ARBA00022803"/>
    </source>
</evidence>
<evidence type="ECO:0000256" key="6">
    <source>
        <dbReference type="PROSITE-ProRule" id="PRU00339"/>
    </source>
</evidence>
<dbReference type="GO" id="GO:0005737">
    <property type="term" value="C:cytoplasm"/>
    <property type="evidence" value="ECO:0007669"/>
    <property type="project" value="UniProtKB-SubCell"/>
</dbReference>
<dbReference type="Proteomes" id="UP000193804">
    <property type="component" value="Unassembled WGS sequence"/>
</dbReference>
<sequence length="680" mass="77822">MKNNLLVILLLVFCFKLSAQNSEVDSLLAVAESSNDSVKTKVYLDLAVGYRSVQPNTALKYVNEALKIADRNENYDQKASSLHILGAVYTVLGDYEKAIANLLESLRIYELLGDSKGVANSSNSLGILYFNQEDYASAETYYSKALSLIDSSEYAMSTAVYKLNIGEVYQATGDNEKALKLEEEAFKIFDQLADVNGMAYALGIQGKVNFQIGNEEKAIKLTKQALQYLIDDQDYLGAVEYLNFLVKIYLSTGNLFSAEENASTALEIAHQINSTQWKIKSFENLAQIFYKKQSFQQAYQYKDSAYIYENQLMDQEKQKQIENLRIIYESEQKEQENEILRIDKELKQKQIAQQRILNIAIGSVLVILIIFAIVTFRAKNHKQKANNQLKIQNEEIRQQREEIETQAERLKAINTDVVRKNQLIQEKNKNITDSINYAKRIQTALLPFPRRIGKELEDFFIYYKPKDIVSGDFYWFSETTDKVVVAVADCTGHGIPGAFMSFIGHDMLNHIVNFKGVTKPAEILKQLKLSVIHILRQEQSDNRDGMDVSICVWDKKKNAVEFSGANHSLIYIQNKQLYQIKGNKTTMGLDEGKNVKDFRSHEISLVGDTCFYLFSDGYVDQFGGEKDKKFMIKNFRELLSSIHMKHMETQGIIIRETIEDWMQEAEQVDDMLVLGFRIFS</sequence>
<accession>A0A1X7L3Y6</accession>
<name>A0A1X7L3Y6_9BACT</name>
<feature type="repeat" description="TPR" evidence="6">
    <location>
        <begin position="79"/>
        <end position="112"/>
    </location>
</feature>
<feature type="signal peptide" evidence="9">
    <location>
        <begin position="1"/>
        <end position="19"/>
    </location>
</feature>
<dbReference type="InterPro" id="IPR011990">
    <property type="entry name" value="TPR-like_helical_dom_sf"/>
</dbReference>
<dbReference type="Gene3D" id="3.60.40.10">
    <property type="entry name" value="PPM-type phosphatase domain"/>
    <property type="match status" value="1"/>
</dbReference>